<sequence length="55" mass="6118">MSSCKEDEACKESKASNINCYNIYSPVCGCNGKTYDNACYAERLGIMDYKNGECE</sequence>
<keyword evidence="2" id="KW-0646">Protease inhibitor</keyword>
<proteinExistence type="predicted"/>
<dbReference type="GO" id="GO:0030414">
    <property type="term" value="F:peptidase inhibitor activity"/>
    <property type="evidence" value="ECO:0007669"/>
    <property type="project" value="UniProtKB-KW"/>
</dbReference>
<gene>
    <name evidence="2" type="ORF">K4G66_22040</name>
</gene>
<evidence type="ECO:0000259" key="1">
    <source>
        <dbReference type="PROSITE" id="PS51465"/>
    </source>
</evidence>
<dbReference type="Pfam" id="PF00050">
    <property type="entry name" value="Kazal_1"/>
    <property type="match status" value="1"/>
</dbReference>
<feature type="domain" description="Kazal-like" evidence="1">
    <location>
        <begin position="1"/>
        <end position="55"/>
    </location>
</feature>
<dbReference type="PROSITE" id="PS51465">
    <property type="entry name" value="KAZAL_2"/>
    <property type="match status" value="1"/>
</dbReference>
<reference evidence="2" key="2">
    <citation type="journal article" date="2024" name="Antonie Van Leeuwenhoek">
        <title>Roseihalotalea indica gen. nov., sp. nov., a halophilic Bacteroidetes from mesopelagic Southwest Indian Ocean with higher carbohydrate metabolic potential.</title>
        <authorList>
            <person name="Chen B."/>
            <person name="Zhang M."/>
            <person name="Lin D."/>
            <person name="Ye J."/>
            <person name="Tang K."/>
        </authorList>
    </citation>
    <scope>NUCLEOTIDE SEQUENCE</scope>
    <source>
        <strain evidence="2">TK19036</strain>
    </source>
</reference>
<dbReference type="Gene3D" id="3.30.60.30">
    <property type="match status" value="1"/>
</dbReference>
<dbReference type="SUPFAM" id="SSF100895">
    <property type="entry name" value="Kazal-type serine protease inhibitors"/>
    <property type="match status" value="1"/>
</dbReference>
<organism evidence="2">
    <name type="scientific">Roseihalotalea indica</name>
    <dbReference type="NCBI Taxonomy" id="2867963"/>
    <lineage>
        <taxon>Bacteria</taxon>
        <taxon>Pseudomonadati</taxon>
        <taxon>Bacteroidota</taxon>
        <taxon>Cytophagia</taxon>
        <taxon>Cytophagales</taxon>
        <taxon>Catalimonadaceae</taxon>
        <taxon>Roseihalotalea</taxon>
    </lineage>
</organism>
<evidence type="ECO:0000313" key="2">
    <source>
        <dbReference type="EMBL" id="WKN40364.1"/>
    </source>
</evidence>
<dbReference type="InterPro" id="IPR002350">
    <property type="entry name" value="Kazal_dom"/>
</dbReference>
<dbReference type="EMBL" id="CP120682">
    <property type="protein sequence ID" value="WKN40364.1"/>
    <property type="molecule type" value="Genomic_DNA"/>
</dbReference>
<protein>
    <submittedName>
        <fullName evidence="2">Protease inhibitor Kazal-type</fullName>
    </submittedName>
</protein>
<dbReference type="InterPro" id="IPR036058">
    <property type="entry name" value="Kazal_dom_sf"/>
</dbReference>
<dbReference type="AlphaFoldDB" id="A0AA49JKI2"/>
<accession>A0AA49JKI2</accession>
<name>A0AA49JKI2_9BACT</name>
<reference evidence="2" key="1">
    <citation type="journal article" date="2023" name="Comput. Struct. Biotechnol. J.">
        <title>Discovery of a novel marine Bacteroidetes with a rich repertoire of carbohydrate-active enzymes.</title>
        <authorList>
            <person name="Chen B."/>
            <person name="Liu G."/>
            <person name="Chen Q."/>
            <person name="Wang H."/>
            <person name="Liu L."/>
            <person name="Tang K."/>
        </authorList>
    </citation>
    <scope>NUCLEOTIDE SEQUENCE</scope>
    <source>
        <strain evidence="2">TK19036</strain>
    </source>
</reference>